<dbReference type="GeneID" id="17300666"/>
<gene>
    <name evidence="1" type="ORF">GUITHDRAFT_110080</name>
</gene>
<dbReference type="eggNOG" id="ENOG502SAZ5">
    <property type="taxonomic scope" value="Eukaryota"/>
</dbReference>
<name>L1J6M1_GUITC</name>
<dbReference type="HOGENOM" id="CLU_325842_0_0_1"/>
<dbReference type="PaxDb" id="55529-EKX43972"/>
<reference evidence="2" key="3">
    <citation type="submission" date="2015-06" db="UniProtKB">
        <authorList>
            <consortium name="EnsemblProtists"/>
        </authorList>
    </citation>
    <scope>IDENTIFICATION</scope>
</reference>
<evidence type="ECO:0000313" key="2">
    <source>
        <dbReference type="EnsemblProtists" id="EKX43972"/>
    </source>
</evidence>
<dbReference type="STRING" id="905079.L1J6M1"/>
<keyword evidence="3" id="KW-1185">Reference proteome</keyword>
<protein>
    <submittedName>
        <fullName evidence="1 2">Uncharacterized protein</fullName>
    </submittedName>
</protein>
<dbReference type="EnsemblProtists" id="EKX43972">
    <property type="protein sequence ID" value="EKX43972"/>
    <property type="gene ID" value="GUITHDRAFT_110080"/>
</dbReference>
<dbReference type="EMBL" id="JH993007">
    <property type="protein sequence ID" value="EKX43972.1"/>
    <property type="molecule type" value="Genomic_DNA"/>
</dbReference>
<dbReference type="Proteomes" id="UP000011087">
    <property type="component" value="Unassembled WGS sequence"/>
</dbReference>
<evidence type="ECO:0000313" key="1">
    <source>
        <dbReference type="EMBL" id="EKX43972.1"/>
    </source>
</evidence>
<evidence type="ECO:0000313" key="3">
    <source>
        <dbReference type="Proteomes" id="UP000011087"/>
    </source>
</evidence>
<dbReference type="RefSeq" id="XP_005830952.1">
    <property type="nucleotide sequence ID" value="XM_005830895.1"/>
</dbReference>
<dbReference type="OrthoDB" id="3176531at2759"/>
<reference evidence="1 3" key="1">
    <citation type="journal article" date="2012" name="Nature">
        <title>Algal genomes reveal evolutionary mosaicism and the fate of nucleomorphs.</title>
        <authorList>
            <consortium name="DOE Joint Genome Institute"/>
            <person name="Curtis B.A."/>
            <person name="Tanifuji G."/>
            <person name="Burki F."/>
            <person name="Gruber A."/>
            <person name="Irimia M."/>
            <person name="Maruyama S."/>
            <person name="Arias M.C."/>
            <person name="Ball S.G."/>
            <person name="Gile G.H."/>
            <person name="Hirakawa Y."/>
            <person name="Hopkins J.F."/>
            <person name="Kuo A."/>
            <person name="Rensing S.A."/>
            <person name="Schmutz J."/>
            <person name="Symeonidi A."/>
            <person name="Elias M."/>
            <person name="Eveleigh R.J."/>
            <person name="Herman E.K."/>
            <person name="Klute M.J."/>
            <person name="Nakayama T."/>
            <person name="Obornik M."/>
            <person name="Reyes-Prieto A."/>
            <person name="Armbrust E.V."/>
            <person name="Aves S.J."/>
            <person name="Beiko R.G."/>
            <person name="Coutinho P."/>
            <person name="Dacks J.B."/>
            <person name="Durnford D.G."/>
            <person name="Fast N.M."/>
            <person name="Green B.R."/>
            <person name="Grisdale C.J."/>
            <person name="Hempel F."/>
            <person name="Henrissat B."/>
            <person name="Hoppner M.P."/>
            <person name="Ishida K."/>
            <person name="Kim E."/>
            <person name="Koreny L."/>
            <person name="Kroth P.G."/>
            <person name="Liu Y."/>
            <person name="Malik S.B."/>
            <person name="Maier U.G."/>
            <person name="McRose D."/>
            <person name="Mock T."/>
            <person name="Neilson J.A."/>
            <person name="Onodera N.T."/>
            <person name="Poole A.M."/>
            <person name="Pritham E.J."/>
            <person name="Richards T.A."/>
            <person name="Rocap G."/>
            <person name="Roy S.W."/>
            <person name="Sarai C."/>
            <person name="Schaack S."/>
            <person name="Shirato S."/>
            <person name="Slamovits C.H."/>
            <person name="Spencer D.F."/>
            <person name="Suzuki S."/>
            <person name="Worden A.Z."/>
            <person name="Zauner S."/>
            <person name="Barry K."/>
            <person name="Bell C."/>
            <person name="Bharti A.K."/>
            <person name="Crow J.A."/>
            <person name="Grimwood J."/>
            <person name="Kramer R."/>
            <person name="Lindquist E."/>
            <person name="Lucas S."/>
            <person name="Salamov A."/>
            <person name="McFadden G.I."/>
            <person name="Lane C.E."/>
            <person name="Keeling P.J."/>
            <person name="Gray M.W."/>
            <person name="Grigoriev I.V."/>
            <person name="Archibald J.M."/>
        </authorList>
    </citation>
    <scope>NUCLEOTIDE SEQUENCE</scope>
    <source>
        <strain evidence="1 3">CCMP2712</strain>
    </source>
</reference>
<dbReference type="AlphaFoldDB" id="L1J6M1"/>
<reference evidence="3" key="2">
    <citation type="submission" date="2012-11" db="EMBL/GenBank/DDBJ databases">
        <authorList>
            <person name="Kuo A."/>
            <person name="Curtis B.A."/>
            <person name="Tanifuji G."/>
            <person name="Burki F."/>
            <person name="Gruber A."/>
            <person name="Irimia M."/>
            <person name="Maruyama S."/>
            <person name="Arias M.C."/>
            <person name="Ball S.G."/>
            <person name="Gile G.H."/>
            <person name="Hirakawa Y."/>
            <person name="Hopkins J.F."/>
            <person name="Rensing S.A."/>
            <person name="Schmutz J."/>
            <person name="Symeonidi A."/>
            <person name="Elias M."/>
            <person name="Eveleigh R.J."/>
            <person name="Herman E.K."/>
            <person name="Klute M.J."/>
            <person name="Nakayama T."/>
            <person name="Obornik M."/>
            <person name="Reyes-Prieto A."/>
            <person name="Armbrust E.V."/>
            <person name="Aves S.J."/>
            <person name="Beiko R.G."/>
            <person name="Coutinho P."/>
            <person name="Dacks J.B."/>
            <person name="Durnford D.G."/>
            <person name="Fast N.M."/>
            <person name="Green B.R."/>
            <person name="Grisdale C."/>
            <person name="Hempe F."/>
            <person name="Henrissat B."/>
            <person name="Hoppner M.P."/>
            <person name="Ishida K.-I."/>
            <person name="Kim E."/>
            <person name="Koreny L."/>
            <person name="Kroth P.G."/>
            <person name="Liu Y."/>
            <person name="Malik S.-B."/>
            <person name="Maier U.G."/>
            <person name="McRose D."/>
            <person name="Mock T."/>
            <person name="Neilson J.A."/>
            <person name="Onodera N.T."/>
            <person name="Poole A.M."/>
            <person name="Pritham E.J."/>
            <person name="Richards T.A."/>
            <person name="Rocap G."/>
            <person name="Roy S.W."/>
            <person name="Sarai C."/>
            <person name="Schaack S."/>
            <person name="Shirato S."/>
            <person name="Slamovits C.H."/>
            <person name="Spencer D.F."/>
            <person name="Suzuki S."/>
            <person name="Worden A.Z."/>
            <person name="Zauner S."/>
            <person name="Barry K."/>
            <person name="Bell C."/>
            <person name="Bharti A.K."/>
            <person name="Crow J.A."/>
            <person name="Grimwood J."/>
            <person name="Kramer R."/>
            <person name="Lindquist E."/>
            <person name="Lucas S."/>
            <person name="Salamov A."/>
            <person name="McFadden G.I."/>
            <person name="Lane C.E."/>
            <person name="Keeling P.J."/>
            <person name="Gray M.W."/>
            <person name="Grigoriev I.V."/>
            <person name="Archibald J.M."/>
        </authorList>
    </citation>
    <scope>NUCLEOTIDE SEQUENCE</scope>
    <source>
        <strain evidence="3">CCMP2712</strain>
    </source>
</reference>
<organism evidence="1">
    <name type="scientific">Guillardia theta (strain CCMP2712)</name>
    <name type="common">Cryptophyte</name>
    <dbReference type="NCBI Taxonomy" id="905079"/>
    <lineage>
        <taxon>Eukaryota</taxon>
        <taxon>Cryptophyceae</taxon>
        <taxon>Pyrenomonadales</taxon>
        <taxon>Geminigeraceae</taxon>
        <taxon>Guillardia</taxon>
    </lineage>
</organism>
<sequence>MLAAFLDTHRHLMEQGISAYTSLAELPQACDNGWIPSPELFGTSGSALFIPAQRELTAQFLSEFPRFRSIRAHLSERQRSLLAHHSSFSTPLRVPGHPVDELLSQFTPQRTIWHSTMESTNLGIFEQQPISLVAAADKFLHGLPVDLPPHCDRCHHLLRHPGGTTHMATCRHRSQLWTDAHEKCNAVLSTLIKDSGVRCRVHVQGVPGTRQNVSQHGPEDHHVGDFELPQLMATGGGWHGLILDFSMSHVFDNDGIPDLARSKLQAAAQRKIRGHRNAYAQHVPPKAFLPIIASTDGLLQDDALRFLWWLADRSANKETAALDGLSASQDVSGDPTCKRIRSRIFRQLKASLSYAAIIAGASRLVGPESQQQRAACFCTLLDSEARKKIKEQLYRAFAEVQRIKRPMRNKDLSFNNSLKSLLRLKGLASKAFQSCGDSGWIPMVSQQASFESGLRLDGIKQEHNISEKFKIQMCYDKGRMSGKILVEKRFDCNEAMEFSGDPQYVKMVRNQSGPDEFSFNLQGPELHSLVYNMRYLGQCRYELPFKVTTPGKYFVNLVWWRENYNGATELSNGWLPAHFDLPLGLDVFIHLGEPGDDMKETREALQRNRNASDLPLCDMRDKNYTYMDGRWLYMYDDVENIFYSPAPQQVRLISGGASMYTWVNLEKYYWYPSRCKLRHFEGKQALNCIASKTIRMQGDSHLRTIANALSDLACGVRSGGFDSGCASACKQADLSRNCYRKDGLGHAPDFFADQGAALNVINLGQHFCDGERKMKFAQYKQSIDAGVDKMSKLSPDARRTMIWHETNAVMFRKDSWIVGYGDQRTNIRIAMYNRYATAKMKELGITVLPTFSASLALAQNPDEAHYPLKYLQHSSVQYLLNFFCQ</sequence>
<accession>L1J6M1</accession>
<dbReference type="KEGG" id="gtt:GUITHDRAFT_110080"/>
<proteinExistence type="predicted"/>